<dbReference type="RefSeq" id="WP_254577518.1">
    <property type="nucleotide sequence ID" value="NZ_CP100595.1"/>
</dbReference>
<protein>
    <submittedName>
        <fullName evidence="1">Glycosyltransferase</fullName>
    </submittedName>
</protein>
<gene>
    <name evidence="1" type="ORF">NJU99_04420</name>
</gene>
<dbReference type="SUPFAM" id="SSF53756">
    <property type="entry name" value="UDP-Glycosyltransferase/glycogen phosphorylase"/>
    <property type="match status" value="1"/>
</dbReference>
<dbReference type="EMBL" id="CP100595">
    <property type="protein sequence ID" value="UTJ07341.1"/>
    <property type="molecule type" value="Genomic_DNA"/>
</dbReference>
<dbReference type="Gene3D" id="3.40.50.2000">
    <property type="entry name" value="Glycogen Phosphorylase B"/>
    <property type="match status" value="1"/>
</dbReference>
<accession>A0ABY5E6I0</accession>
<proteinExistence type="predicted"/>
<reference evidence="1" key="1">
    <citation type="submission" date="2022-07" db="EMBL/GenBank/DDBJ databases">
        <title>Arcobacter roscoffensis sp. nov., a marine bacterium isolated from coastal seawater collected from Roscoff, France.</title>
        <authorList>
            <person name="Pascual J."/>
            <person name="Lepeaux C."/>
            <person name="Methner A."/>
            <person name="Overmann J."/>
        </authorList>
    </citation>
    <scope>NUCLEOTIDE SEQUENCE</scope>
    <source>
        <strain evidence="1">ARW1-2F2</strain>
    </source>
</reference>
<dbReference type="Proteomes" id="UP001060012">
    <property type="component" value="Chromosome"/>
</dbReference>
<name>A0ABY5E6I0_9BACT</name>
<sequence>MPFLMVDKMDTTGKGILIFKHLEIKLLEKMPKEIISKLKSKYILGMYFGSFYKLEEDLTYIDFYLAEDNVLKIENSTMPRINLNGYNFIGKDFEIKENVLEKYYDLIFIGNVSRNKNLIKVIDTINKLIKKDVNIKVLIVNRSLSGVYNKILKYFIYRKLNSINSLDKKNITYIEINNPKGYQLSKKLIKDLMLQSKGLIIASKYEGAARVVAEAQLLGLNILSYEKMKGATNNHLSEYDILFNDFNNLENKILDFINNYDSFYSKKDIDYSKIYLEKYNRIKLCENISEVCNINSSVLLKSIEHISLYNSISSHSAILPRKYVSNPQNDEISDHLTMYSLLCYLTSNKSKLSYLLYFKNVDILNKCLNPFLKILRKILY</sequence>
<evidence type="ECO:0000313" key="1">
    <source>
        <dbReference type="EMBL" id="UTJ07341.1"/>
    </source>
</evidence>
<evidence type="ECO:0000313" key="2">
    <source>
        <dbReference type="Proteomes" id="UP001060012"/>
    </source>
</evidence>
<organism evidence="1 2">
    <name type="scientific">Arcobacter roscoffensis</name>
    <dbReference type="NCBI Taxonomy" id="2961520"/>
    <lineage>
        <taxon>Bacteria</taxon>
        <taxon>Pseudomonadati</taxon>
        <taxon>Campylobacterota</taxon>
        <taxon>Epsilonproteobacteria</taxon>
        <taxon>Campylobacterales</taxon>
        <taxon>Arcobacteraceae</taxon>
        <taxon>Arcobacter</taxon>
    </lineage>
</organism>
<keyword evidence="2" id="KW-1185">Reference proteome</keyword>